<accession>A0AAD5KW77</accession>
<feature type="transmembrane region" description="Helical" evidence="12">
    <location>
        <begin position="352"/>
        <end position="372"/>
    </location>
</feature>
<feature type="binding site" evidence="8">
    <location>
        <position position="452"/>
    </location>
    <ligand>
        <name>Na(+)</name>
        <dbReference type="ChEBI" id="CHEBI:29101"/>
        <label>1</label>
    </ligand>
</feature>
<comment type="caution">
    <text evidence="13">The sequence shown here is derived from an EMBL/GenBank/DDBJ whole genome shotgun (WGS) entry which is preliminary data.</text>
</comment>
<feature type="transmembrane region" description="Helical" evidence="12">
    <location>
        <begin position="305"/>
        <end position="332"/>
    </location>
</feature>
<feature type="binding site" evidence="8">
    <location>
        <position position="456"/>
    </location>
    <ligand>
        <name>Na(+)</name>
        <dbReference type="ChEBI" id="CHEBI:29101"/>
        <label>1</label>
    </ligand>
</feature>
<comment type="similarity">
    <text evidence="2 10">Belongs to the sodium:neurotransmitter symporter (SNF) (TC 2.A.22) family.</text>
</comment>
<feature type="compositionally biased region" description="Polar residues" evidence="11">
    <location>
        <begin position="32"/>
        <end position="45"/>
    </location>
</feature>
<feature type="transmembrane region" description="Helical" evidence="12">
    <location>
        <begin position="482"/>
        <end position="507"/>
    </location>
</feature>
<sequence length="676" mass="75851">MNTEFVNGSFELDESLGIAKIADNEATKTHSELPSNGTESQSISSDKLDHENFPVFLSKSSTTLLVEKSEPDIRLHQEEKIEKVDKVGDEGEERGGWSNKLDFLFSCISVSVGLGNIWRFPYLCYKNGGGAFLIAYFVAMIFCGIPIFYAEVALGQYLGVGGMTFIGQLVPIMKGVGFATMVVVVLIDIYYTIIIAWTLFYLIASFTALPSLPWAGCDNAWNTPNCYVPTDVANLTYGISLTNSSVSAVEEFWTERVLGITDGIDNLSSVRWELFGTLVLAWILVYFIIWKGLNESGYIVWFTALFPYVILLVLLVRAVTLEGAEIGLLYYITPKWDLLLTAGPWIDGTTQIFFAYSIGTGALPALGSYNTFKYNCFRDAMITCLVNTVTCLIAGIVTFAILGTIAHATNASIDSVVNSGPGLVFITYPEVVLRLPGAPAWAVLFFIMLAILGIDSEFCNVESFVTGLSDNWPEKLRKNRKFFTFLCVLMMFLLDIPMITQGGVYIFQLMDYYSASGMSMLFLVFFQTISIAWIFGTSRFCDCIEQMSGSRPSWFFYVCWSFFGPLVMAGVFLFYVIQYIPVTYGENYQYPWWAEAIGITISLSSMLWIPGYAVYYIVTTPGTLREVIKFHKHRRDFNQIVKKKSRRGCKKRKSGGRRGCLVTLPTFSWTQREHYV</sequence>
<dbReference type="PRINTS" id="PR00176">
    <property type="entry name" value="NANEUSMPORT"/>
</dbReference>
<keyword evidence="14" id="KW-1185">Reference proteome</keyword>
<gene>
    <name evidence="13" type="ORF">GHT06_006598</name>
</gene>
<dbReference type="CDD" id="cd11496">
    <property type="entry name" value="SLC6sbd-TauT-like"/>
    <property type="match status" value="1"/>
</dbReference>
<keyword evidence="9" id="KW-1015">Disulfide bond</keyword>
<keyword evidence="3 10" id="KW-0813">Transport</keyword>
<feature type="transmembrane region" description="Helical" evidence="12">
    <location>
        <begin position="133"/>
        <end position="154"/>
    </location>
</feature>
<dbReference type="PANTHER" id="PTHR11616">
    <property type="entry name" value="SODIUM/CHLORIDE DEPENDENT TRANSPORTER"/>
    <property type="match status" value="1"/>
</dbReference>
<evidence type="ECO:0000256" key="9">
    <source>
        <dbReference type="PIRSR" id="PIRSR600175-2"/>
    </source>
</evidence>
<evidence type="ECO:0000256" key="5">
    <source>
        <dbReference type="ARBA" id="ARBA00022847"/>
    </source>
</evidence>
<evidence type="ECO:0000313" key="14">
    <source>
        <dbReference type="Proteomes" id="UP000820818"/>
    </source>
</evidence>
<keyword evidence="8" id="KW-0479">Metal-binding</keyword>
<dbReference type="EMBL" id="WJBH02000086">
    <property type="protein sequence ID" value="KAI9550790.1"/>
    <property type="molecule type" value="Genomic_DNA"/>
</dbReference>
<dbReference type="Proteomes" id="UP000820818">
    <property type="component" value="Unassembled WGS sequence"/>
</dbReference>
<comment type="subcellular location">
    <subcellularLocation>
        <location evidence="1">Membrane</location>
        <topology evidence="1">Multi-pass membrane protein</topology>
    </subcellularLocation>
</comment>
<evidence type="ECO:0000256" key="7">
    <source>
        <dbReference type="ARBA" id="ARBA00023136"/>
    </source>
</evidence>
<evidence type="ECO:0000256" key="6">
    <source>
        <dbReference type="ARBA" id="ARBA00022989"/>
    </source>
</evidence>
<evidence type="ECO:0000256" key="4">
    <source>
        <dbReference type="ARBA" id="ARBA00022692"/>
    </source>
</evidence>
<evidence type="ECO:0000256" key="3">
    <source>
        <dbReference type="ARBA" id="ARBA00022448"/>
    </source>
</evidence>
<dbReference type="InterPro" id="IPR000175">
    <property type="entry name" value="Na/ntran_symport"/>
</dbReference>
<keyword evidence="8" id="KW-0915">Sodium</keyword>
<protein>
    <recommendedName>
        <fullName evidence="10">Transporter</fullName>
    </recommendedName>
</protein>
<evidence type="ECO:0000313" key="13">
    <source>
        <dbReference type="EMBL" id="KAI9550790.1"/>
    </source>
</evidence>
<dbReference type="GO" id="GO:0035725">
    <property type="term" value="P:sodium ion transmembrane transport"/>
    <property type="evidence" value="ECO:0007669"/>
    <property type="project" value="TreeGrafter"/>
</dbReference>
<keyword evidence="6 12" id="KW-1133">Transmembrane helix</keyword>
<feature type="binding site" evidence="8">
    <location>
        <position position="387"/>
    </location>
    <ligand>
        <name>Na(+)</name>
        <dbReference type="ChEBI" id="CHEBI:29101"/>
        <label>1</label>
    </ligand>
</feature>
<dbReference type="PROSITE" id="PS00610">
    <property type="entry name" value="NA_NEUROTRAN_SYMP_1"/>
    <property type="match status" value="1"/>
</dbReference>
<dbReference type="PANTHER" id="PTHR11616:SF254">
    <property type="entry name" value="TRANSPORTER"/>
    <property type="match status" value="1"/>
</dbReference>
<evidence type="ECO:0000256" key="12">
    <source>
        <dbReference type="SAM" id="Phobius"/>
    </source>
</evidence>
<keyword evidence="7 12" id="KW-0472">Membrane</keyword>
<evidence type="ECO:0000256" key="8">
    <source>
        <dbReference type="PIRSR" id="PIRSR600175-1"/>
    </source>
</evidence>
<feature type="transmembrane region" description="Helical" evidence="12">
    <location>
        <begin position="438"/>
        <end position="461"/>
    </location>
</feature>
<evidence type="ECO:0000256" key="11">
    <source>
        <dbReference type="SAM" id="MobiDB-lite"/>
    </source>
</evidence>
<name>A0AAD5KW77_9CRUS</name>
<keyword evidence="5 10" id="KW-0769">Symport</keyword>
<feature type="transmembrane region" description="Helical" evidence="12">
    <location>
        <begin position="274"/>
        <end position="293"/>
    </location>
</feature>
<feature type="transmembrane region" description="Helical" evidence="12">
    <location>
        <begin position="175"/>
        <end position="204"/>
    </location>
</feature>
<reference evidence="13" key="1">
    <citation type="submission" date="2022-05" db="EMBL/GenBank/DDBJ databases">
        <title>A multi-omics perspective on studying reproductive biology in Daphnia sinensis.</title>
        <authorList>
            <person name="Jia J."/>
        </authorList>
    </citation>
    <scope>NUCLEOTIDE SEQUENCE</scope>
    <source>
        <strain evidence="13">WSL</strain>
    </source>
</reference>
<dbReference type="SUPFAM" id="SSF161070">
    <property type="entry name" value="SNF-like"/>
    <property type="match status" value="1"/>
</dbReference>
<feature type="transmembrane region" description="Helical" evidence="12">
    <location>
        <begin position="384"/>
        <end position="406"/>
    </location>
</feature>
<dbReference type="GO" id="GO:0006865">
    <property type="term" value="P:amino acid transport"/>
    <property type="evidence" value="ECO:0007669"/>
    <property type="project" value="TreeGrafter"/>
</dbReference>
<feature type="binding site" evidence="8">
    <location>
        <position position="455"/>
    </location>
    <ligand>
        <name>Na(+)</name>
        <dbReference type="ChEBI" id="CHEBI:29101"/>
        <label>1</label>
    </ligand>
</feature>
<dbReference type="PROSITE" id="PS50267">
    <property type="entry name" value="NA_NEUROTRAN_SYMP_3"/>
    <property type="match status" value="1"/>
</dbReference>
<feature type="region of interest" description="Disordered" evidence="11">
    <location>
        <begin position="26"/>
        <end position="46"/>
    </location>
</feature>
<dbReference type="GO" id="GO:0015293">
    <property type="term" value="F:symporter activity"/>
    <property type="evidence" value="ECO:0007669"/>
    <property type="project" value="UniProtKB-KW"/>
</dbReference>
<dbReference type="InterPro" id="IPR037272">
    <property type="entry name" value="SNS_sf"/>
</dbReference>
<evidence type="ECO:0000256" key="2">
    <source>
        <dbReference type="ARBA" id="ARBA00006459"/>
    </source>
</evidence>
<keyword evidence="4 10" id="KW-0812">Transmembrane</keyword>
<feature type="binding site" evidence="8">
    <location>
        <position position="116"/>
    </location>
    <ligand>
        <name>Na(+)</name>
        <dbReference type="ChEBI" id="CHEBI:29101"/>
        <label>1</label>
    </ligand>
</feature>
<dbReference type="GO" id="GO:0046872">
    <property type="term" value="F:metal ion binding"/>
    <property type="evidence" value="ECO:0007669"/>
    <property type="project" value="UniProtKB-KW"/>
</dbReference>
<dbReference type="Pfam" id="PF00209">
    <property type="entry name" value="SNF"/>
    <property type="match status" value="1"/>
</dbReference>
<dbReference type="GO" id="GO:0005886">
    <property type="term" value="C:plasma membrane"/>
    <property type="evidence" value="ECO:0007669"/>
    <property type="project" value="TreeGrafter"/>
</dbReference>
<feature type="transmembrane region" description="Helical" evidence="12">
    <location>
        <begin position="555"/>
        <end position="577"/>
    </location>
</feature>
<feature type="binding site" evidence="8">
    <location>
        <position position="112"/>
    </location>
    <ligand>
        <name>Na(+)</name>
        <dbReference type="ChEBI" id="CHEBI:29101"/>
        <label>1</label>
    </ligand>
</feature>
<organism evidence="13 14">
    <name type="scientific">Daphnia sinensis</name>
    <dbReference type="NCBI Taxonomy" id="1820382"/>
    <lineage>
        <taxon>Eukaryota</taxon>
        <taxon>Metazoa</taxon>
        <taxon>Ecdysozoa</taxon>
        <taxon>Arthropoda</taxon>
        <taxon>Crustacea</taxon>
        <taxon>Branchiopoda</taxon>
        <taxon>Diplostraca</taxon>
        <taxon>Cladocera</taxon>
        <taxon>Anomopoda</taxon>
        <taxon>Daphniidae</taxon>
        <taxon>Daphnia</taxon>
        <taxon>Daphnia similis group</taxon>
    </lineage>
</organism>
<feature type="disulfide bond" evidence="9">
    <location>
        <begin position="217"/>
        <end position="226"/>
    </location>
</feature>
<feature type="transmembrane region" description="Helical" evidence="12">
    <location>
        <begin position="597"/>
        <end position="618"/>
    </location>
</feature>
<proteinExistence type="inferred from homology"/>
<evidence type="ECO:0000256" key="1">
    <source>
        <dbReference type="ARBA" id="ARBA00004141"/>
    </source>
</evidence>
<dbReference type="AlphaFoldDB" id="A0AAD5KW77"/>
<evidence type="ECO:0000256" key="10">
    <source>
        <dbReference type="RuleBase" id="RU003732"/>
    </source>
</evidence>
<feature type="transmembrane region" description="Helical" evidence="12">
    <location>
        <begin position="513"/>
        <end position="535"/>
    </location>
</feature>